<reference evidence="1 2" key="1">
    <citation type="submission" date="2016-06" db="EMBL/GenBank/DDBJ databases">
        <authorList>
            <person name="Kjaerup R.B."/>
            <person name="Dalgaard T.S."/>
            <person name="Juul-Madsen H.R."/>
        </authorList>
    </citation>
    <scope>NUCLEOTIDE SEQUENCE [LARGE SCALE GENOMIC DNA]</scope>
    <source>
        <strain evidence="1 2">DSM 45577</strain>
    </source>
</reference>
<organism evidence="1 2">
    <name type="scientific">Micromonospora yangpuensis</name>
    <dbReference type="NCBI Taxonomy" id="683228"/>
    <lineage>
        <taxon>Bacteria</taxon>
        <taxon>Bacillati</taxon>
        <taxon>Actinomycetota</taxon>
        <taxon>Actinomycetes</taxon>
        <taxon>Micromonosporales</taxon>
        <taxon>Micromonosporaceae</taxon>
        <taxon>Micromonospora</taxon>
    </lineage>
</organism>
<dbReference type="OrthoDB" id="9781769at2"/>
<evidence type="ECO:0000313" key="1">
    <source>
        <dbReference type="EMBL" id="SCL48266.1"/>
    </source>
</evidence>
<dbReference type="PANTHER" id="PTHR43434:SF1">
    <property type="entry name" value="PHOSPHOGLYCOLATE PHOSPHATASE"/>
    <property type="match status" value="1"/>
</dbReference>
<dbReference type="SFLD" id="SFLDS00003">
    <property type="entry name" value="Haloacid_Dehalogenase"/>
    <property type="match status" value="1"/>
</dbReference>
<sequence>MNHSSAGLVIWDVDGTLIPADLRWLTRAIARAYGIAQSEVVFPDKKVHGYTDESIAVDTAIASGVDPSSAEAGIPAFRQAIAAVMREGRQELAEVQPPYPGAAASIAKLHERGFIQTVLTGNLRSAAEVKLDVAGLDDFLDLRIGGFGSDARDRFQLPAVVAQRYSAIYGDPLDSARTIVIGDAPNDIACARHADFRVAVVAHRLGRRELASYEPDVVLDSLDPTTVAAAVSSLLSAGGTPAAR</sequence>
<dbReference type="Gene3D" id="3.40.50.1000">
    <property type="entry name" value="HAD superfamily/HAD-like"/>
    <property type="match status" value="1"/>
</dbReference>
<dbReference type="GO" id="GO:0005829">
    <property type="term" value="C:cytosol"/>
    <property type="evidence" value="ECO:0007669"/>
    <property type="project" value="TreeGrafter"/>
</dbReference>
<dbReference type="InterPro" id="IPR023214">
    <property type="entry name" value="HAD_sf"/>
</dbReference>
<proteinExistence type="predicted"/>
<protein>
    <submittedName>
        <fullName evidence="1">Phosphoglycolate phosphatase, HAD superfamily</fullName>
    </submittedName>
</protein>
<dbReference type="EMBL" id="FMIA01000002">
    <property type="protein sequence ID" value="SCL48266.1"/>
    <property type="molecule type" value="Genomic_DNA"/>
</dbReference>
<dbReference type="GO" id="GO:0008967">
    <property type="term" value="F:phosphoglycolate phosphatase activity"/>
    <property type="evidence" value="ECO:0007669"/>
    <property type="project" value="TreeGrafter"/>
</dbReference>
<evidence type="ECO:0000313" key="2">
    <source>
        <dbReference type="Proteomes" id="UP000198937"/>
    </source>
</evidence>
<dbReference type="STRING" id="683228.GA0070617_0826"/>
<dbReference type="SFLD" id="SFLDG01129">
    <property type="entry name" value="C1.5:_HAD__Beta-PGM__Phosphata"/>
    <property type="match status" value="1"/>
</dbReference>
<dbReference type="RefSeq" id="WP_091434053.1">
    <property type="nucleotide sequence ID" value="NZ_BMMJ01000006.1"/>
</dbReference>
<dbReference type="AlphaFoldDB" id="A0A1C6U2J2"/>
<dbReference type="Proteomes" id="UP000198937">
    <property type="component" value="Unassembled WGS sequence"/>
</dbReference>
<dbReference type="SUPFAM" id="SSF56784">
    <property type="entry name" value="HAD-like"/>
    <property type="match status" value="1"/>
</dbReference>
<dbReference type="Gene3D" id="1.10.150.240">
    <property type="entry name" value="Putative phosphatase, domain 2"/>
    <property type="match status" value="1"/>
</dbReference>
<accession>A0A1C6U2J2</accession>
<dbReference type="PANTHER" id="PTHR43434">
    <property type="entry name" value="PHOSPHOGLYCOLATE PHOSPHATASE"/>
    <property type="match status" value="1"/>
</dbReference>
<dbReference type="InterPro" id="IPR036412">
    <property type="entry name" value="HAD-like_sf"/>
</dbReference>
<dbReference type="Pfam" id="PF12710">
    <property type="entry name" value="HAD"/>
    <property type="match status" value="1"/>
</dbReference>
<name>A0A1C6U2J2_9ACTN</name>
<keyword evidence="2" id="KW-1185">Reference proteome</keyword>
<dbReference type="GO" id="GO:0006281">
    <property type="term" value="P:DNA repair"/>
    <property type="evidence" value="ECO:0007669"/>
    <property type="project" value="TreeGrafter"/>
</dbReference>
<dbReference type="InterPro" id="IPR050155">
    <property type="entry name" value="HAD-like_hydrolase_sf"/>
</dbReference>
<gene>
    <name evidence="1" type="ORF">GA0070617_0826</name>
</gene>
<dbReference type="InterPro" id="IPR023198">
    <property type="entry name" value="PGP-like_dom2"/>
</dbReference>